<dbReference type="EMBL" id="BAAALT010000164">
    <property type="protein sequence ID" value="GAA1819542.1"/>
    <property type="molecule type" value="Genomic_DNA"/>
</dbReference>
<gene>
    <name evidence="1" type="ORF">GCM10009682_45110</name>
</gene>
<accession>A0ABP4YJB7</accession>
<dbReference type="Proteomes" id="UP001500218">
    <property type="component" value="Unassembled WGS sequence"/>
</dbReference>
<sequence>MFLHELPGAVWDKVPVAEARQHYNLLTLSDDSVDLPDMFGDEPEYFLVHRGDLVIDGGVRLVDDFSTEISTLYAIDGDLTVSGPLSLGNLDSNSSLVVTGSLHAPDLIATGHGQLFVSGSLTVPGLLVTGLADAGHLVVHGTTTVGAWIEVNGRGAIYLTPPQNARLIGSPDNCYFGDEETPESPQDALLAEFIRDGRPDTAAIAQAIRDRRPVLR</sequence>
<reference evidence="2" key="1">
    <citation type="journal article" date="2019" name="Int. J. Syst. Evol. Microbiol.">
        <title>The Global Catalogue of Microorganisms (GCM) 10K type strain sequencing project: providing services to taxonomists for standard genome sequencing and annotation.</title>
        <authorList>
            <consortium name="The Broad Institute Genomics Platform"/>
            <consortium name="The Broad Institute Genome Sequencing Center for Infectious Disease"/>
            <person name="Wu L."/>
            <person name="Ma J."/>
        </authorList>
    </citation>
    <scope>NUCLEOTIDE SEQUENCE [LARGE SCALE GENOMIC DNA]</scope>
    <source>
        <strain evidence="2">JCM 13250</strain>
    </source>
</reference>
<comment type="caution">
    <text evidence="1">The sequence shown here is derived from an EMBL/GenBank/DDBJ whole genome shotgun (WGS) entry which is preliminary data.</text>
</comment>
<evidence type="ECO:0000313" key="2">
    <source>
        <dbReference type="Proteomes" id="UP001500218"/>
    </source>
</evidence>
<proteinExistence type="predicted"/>
<keyword evidence="2" id="KW-1185">Reference proteome</keyword>
<evidence type="ECO:0000313" key="1">
    <source>
        <dbReference type="EMBL" id="GAA1819542.1"/>
    </source>
</evidence>
<protein>
    <submittedName>
        <fullName evidence="1">Uncharacterized protein</fullName>
    </submittedName>
</protein>
<dbReference type="RefSeq" id="WP_344135799.1">
    <property type="nucleotide sequence ID" value="NZ_BAAALT010000164.1"/>
</dbReference>
<organism evidence="1 2">
    <name type="scientific">Luedemannella flava</name>
    <dbReference type="NCBI Taxonomy" id="349316"/>
    <lineage>
        <taxon>Bacteria</taxon>
        <taxon>Bacillati</taxon>
        <taxon>Actinomycetota</taxon>
        <taxon>Actinomycetes</taxon>
        <taxon>Micromonosporales</taxon>
        <taxon>Micromonosporaceae</taxon>
        <taxon>Luedemannella</taxon>
    </lineage>
</organism>
<name>A0ABP4YJB7_9ACTN</name>